<dbReference type="EMBL" id="CP069039">
    <property type="protein sequence ID" value="QRD04639.1"/>
    <property type="molecule type" value="Genomic_DNA"/>
</dbReference>
<proteinExistence type="predicted"/>
<dbReference type="InterPro" id="IPR002889">
    <property type="entry name" value="WSC_carb-bd"/>
</dbReference>
<evidence type="ECO:0000259" key="3">
    <source>
        <dbReference type="PROSITE" id="PS51212"/>
    </source>
</evidence>
<dbReference type="PANTHER" id="PTHR43662:SF3">
    <property type="entry name" value="DOMAIN PROTEIN, PUTATIVE (AFU_ORTHOLOGUE AFUA_6G11970)-RELATED"/>
    <property type="match status" value="1"/>
</dbReference>
<evidence type="ECO:0000313" key="5">
    <source>
        <dbReference type="Proteomes" id="UP000663193"/>
    </source>
</evidence>
<dbReference type="Proteomes" id="UP000663193">
    <property type="component" value="Chromosome 17"/>
</dbReference>
<dbReference type="Pfam" id="PF01822">
    <property type="entry name" value="WSC"/>
    <property type="match status" value="1"/>
</dbReference>
<evidence type="ECO:0000313" key="4">
    <source>
        <dbReference type="EMBL" id="QRD04639.1"/>
    </source>
</evidence>
<feature type="signal peptide" evidence="2">
    <location>
        <begin position="1"/>
        <end position="20"/>
    </location>
</feature>
<evidence type="ECO:0000256" key="1">
    <source>
        <dbReference type="SAM" id="MobiDB-lite"/>
    </source>
</evidence>
<feature type="region of interest" description="Disordered" evidence="1">
    <location>
        <begin position="96"/>
        <end position="117"/>
    </location>
</feature>
<keyword evidence="5" id="KW-1185">Reference proteome</keyword>
<sequence>MTMKTFFVLSSAALFGLAHCSRQPLLQWDPDTVKDCVEWYNNADGESCEYVRNYFTITPEQFHEWNPSVSLDCTPWGWQSYCIVTQRRLDSLTTTTISSTPTTTTTTSATSASSLAPSPTAWEPLGCYAQNPERSILEQNMSPNGDASLSISACKNSCYLQAFTFAGTQEGNQCWCSNYVAGEWAKNSSDCNLPCSGNKAEVCGGKQVVNVFEALENTLSVIASSSSASTTFKSAATSARIQAAATSNGALRNKALFGML</sequence>
<protein>
    <recommendedName>
        <fullName evidence="3">WSC domain-containing protein</fullName>
    </recommendedName>
</protein>
<dbReference type="VEuPathDB" id="FungiDB:JI435_105730"/>
<name>A0A7U2I7D9_PHANO</name>
<evidence type="ECO:0000256" key="2">
    <source>
        <dbReference type="SAM" id="SignalP"/>
    </source>
</evidence>
<dbReference type="SMART" id="SM00321">
    <property type="entry name" value="WSC"/>
    <property type="match status" value="1"/>
</dbReference>
<accession>A0A7U2I7D9</accession>
<feature type="chain" id="PRO_5030891119" description="WSC domain-containing protein" evidence="2">
    <location>
        <begin position="21"/>
        <end position="260"/>
    </location>
</feature>
<gene>
    <name evidence="4" type="ORF">JI435_105730</name>
</gene>
<dbReference type="OrthoDB" id="2019572at2759"/>
<dbReference type="PROSITE" id="PS51212">
    <property type="entry name" value="WSC"/>
    <property type="match status" value="1"/>
</dbReference>
<dbReference type="PANTHER" id="PTHR43662">
    <property type="match status" value="1"/>
</dbReference>
<organism evidence="4 5">
    <name type="scientific">Phaeosphaeria nodorum (strain SN15 / ATCC MYA-4574 / FGSC 10173)</name>
    <name type="common">Glume blotch fungus</name>
    <name type="synonym">Parastagonospora nodorum</name>
    <dbReference type="NCBI Taxonomy" id="321614"/>
    <lineage>
        <taxon>Eukaryota</taxon>
        <taxon>Fungi</taxon>
        <taxon>Dikarya</taxon>
        <taxon>Ascomycota</taxon>
        <taxon>Pezizomycotina</taxon>
        <taxon>Dothideomycetes</taxon>
        <taxon>Pleosporomycetidae</taxon>
        <taxon>Pleosporales</taxon>
        <taxon>Pleosporineae</taxon>
        <taxon>Phaeosphaeriaceae</taxon>
        <taxon>Parastagonospora</taxon>
    </lineage>
</organism>
<feature type="domain" description="WSC" evidence="3">
    <location>
        <begin position="121"/>
        <end position="215"/>
    </location>
</feature>
<keyword evidence="2" id="KW-0732">Signal</keyword>
<reference evidence="5" key="1">
    <citation type="journal article" date="2021" name="BMC Genomics">
        <title>Chromosome-level genome assembly and manually-curated proteome of model necrotroph Parastagonospora nodorum Sn15 reveals a genome-wide trove of candidate effector homologs, and redundancy of virulence-related functions within an accessory chromosome.</title>
        <authorList>
            <person name="Bertazzoni S."/>
            <person name="Jones D.A.B."/>
            <person name="Phan H.T."/>
            <person name="Tan K.-C."/>
            <person name="Hane J.K."/>
        </authorList>
    </citation>
    <scope>NUCLEOTIDE SEQUENCE [LARGE SCALE GENOMIC DNA]</scope>
    <source>
        <strain evidence="5">SN15 / ATCC MYA-4574 / FGSC 10173)</strain>
    </source>
</reference>
<dbReference type="AlphaFoldDB" id="A0A7U2I7D9"/>